<proteinExistence type="inferred from homology"/>
<dbReference type="GO" id="GO:0006401">
    <property type="term" value="P:RNA catabolic process"/>
    <property type="evidence" value="ECO:0007669"/>
    <property type="project" value="TreeGrafter"/>
</dbReference>
<feature type="domain" description="Rnh202 triple barrel" evidence="10">
    <location>
        <begin position="33"/>
        <end position="95"/>
    </location>
</feature>
<feature type="region of interest" description="Disordered" evidence="8">
    <location>
        <begin position="273"/>
        <end position="310"/>
    </location>
</feature>
<dbReference type="EMBL" id="HBUF01102069">
    <property type="protein sequence ID" value="CAG6638293.1"/>
    <property type="molecule type" value="Transcribed_RNA"/>
</dbReference>
<dbReference type="AlphaFoldDB" id="A0A8D8V5N0"/>
<feature type="domain" description="Ribonuclease H2 subunit B wHTH" evidence="9">
    <location>
        <begin position="98"/>
        <end position="228"/>
    </location>
</feature>
<dbReference type="Pfam" id="PF17745">
    <property type="entry name" value="Ydr279_N"/>
    <property type="match status" value="1"/>
</dbReference>
<reference evidence="11" key="1">
    <citation type="submission" date="2021-05" db="EMBL/GenBank/DDBJ databases">
        <authorList>
            <person name="Alioto T."/>
            <person name="Alioto T."/>
            <person name="Gomez Garrido J."/>
        </authorList>
    </citation>
    <scope>NUCLEOTIDE SEQUENCE</scope>
</reference>
<dbReference type="Pfam" id="PF09468">
    <property type="entry name" value="RNase_H2-Ydr279"/>
    <property type="match status" value="1"/>
</dbReference>
<protein>
    <recommendedName>
        <fullName evidence="4">Ribonuclease H2 subunit B</fullName>
    </recommendedName>
    <alternativeName>
        <fullName evidence="7">Ribonuclease HI subunit B</fullName>
    </alternativeName>
</protein>
<dbReference type="CDD" id="cd09270">
    <property type="entry name" value="RNase_H2-B"/>
    <property type="match status" value="1"/>
</dbReference>
<dbReference type="GO" id="GO:0032299">
    <property type="term" value="C:ribonuclease H2 complex"/>
    <property type="evidence" value="ECO:0007669"/>
    <property type="project" value="InterPro"/>
</dbReference>
<dbReference type="InterPro" id="IPR040456">
    <property type="entry name" value="RNase_H2_suB"/>
</dbReference>
<comment type="similarity">
    <text evidence="2">Belongs to the RNase H2 subunit B family.</text>
</comment>
<dbReference type="FunFam" id="1.10.20.120:FF:000002">
    <property type="entry name" value="Ribonuclease H2 subunit B"/>
    <property type="match status" value="1"/>
</dbReference>
<dbReference type="InterPro" id="IPR019024">
    <property type="entry name" value="RNase_H2_suB_wHTH"/>
</dbReference>
<evidence type="ECO:0000259" key="10">
    <source>
        <dbReference type="Pfam" id="PF17745"/>
    </source>
</evidence>
<comment type="subunit">
    <text evidence="3">The RNase H2 complex is a heterotrimer composed of the catalytic subunit RNASEH2A and the non-catalytic subunits RNASEH2B and RNASEH2C.</text>
</comment>
<dbReference type="Gene3D" id="1.10.20.120">
    <property type="match status" value="1"/>
</dbReference>
<dbReference type="PANTHER" id="PTHR13383:SF11">
    <property type="entry name" value="RIBONUCLEASE H2 SUBUNIT B"/>
    <property type="match status" value="1"/>
</dbReference>
<dbReference type="EMBL" id="HBUF01102068">
    <property type="protein sequence ID" value="CAG6638292.1"/>
    <property type="molecule type" value="Transcribed_RNA"/>
</dbReference>
<comment type="function">
    <text evidence="6">Non catalytic subunit of RNase H2, an endonuclease that specifically degrades the RNA of RNA:DNA hybrids. Participates in DNA replication, possibly by mediating the removal of lagging-strand Okazaki fragment RNA primers during DNA replication. Mediates the excision of single ribonucleotides from DNA:RNA duplexes.</text>
</comment>
<evidence type="ECO:0000259" key="9">
    <source>
        <dbReference type="Pfam" id="PF09468"/>
    </source>
</evidence>
<evidence type="ECO:0000256" key="5">
    <source>
        <dbReference type="ARBA" id="ARBA00023242"/>
    </source>
</evidence>
<dbReference type="EMBL" id="HBUF01357220">
    <property type="protein sequence ID" value="CAG6718283.1"/>
    <property type="molecule type" value="Transcribed_RNA"/>
</dbReference>
<dbReference type="PANTHER" id="PTHR13383">
    <property type="entry name" value="RIBONUCLEASE H2 SUBUNIT B"/>
    <property type="match status" value="1"/>
</dbReference>
<dbReference type="GO" id="GO:0005654">
    <property type="term" value="C:nucleoplasm"/>
    <property type="evidence" value="ECO:0007669"/>
    <property type="project" value="TreeGrafter"/>
</dbReference>
<evidence type="ECO:0000256" key="4">
    <source>
        <dbReference type="ARBA" id="ARBA00019062"/>
    </source>
</evidence>
<dbReference type="InterPro" id="IPR041195">
    <property type="entry name" value="Rnh202_N"/>
</dbReference>
<dbReference type="EMBL" id="HBUF01357217">
    <property type="protein sequence ID" value="CAG6718280.1"/>
    <property type="molecule type" value="Transcribed_RNA"/>
</dbReference>
<evidence type="ECO:0000256" key="8">
    <source>
        <dbReference type="SAM" id="MobiDB-lite"/>
    </source>
</evidence>
<keyword evidence="5" id="KW-0539">Nucleus</keyword>
<comment type="subcellular location">
    <subcellularLocation>
        <location evidence="1">Nucleus</location>
    </subcellularLocation>
</comment>
<evidence type="ECO:0000313" key="11">
    <source>
        <dbReference type="EMBL" id="CAG6718283.1"/>
    </source>
</evidence>
<name>A0A8D8V5N0_9HEMI</name>
<accession>A0A8D8V5N0</accession>
<dbReference type="Gene3D" id="2.20.25.530">
    <property type="match status" value="1"/>
</dbReference>
<evidence type="ECO:0000256" key="7">
    <source>
        <dbReference type="ARBA" id="ARBA00033464"/>
    </source>
</evidence>
<evidence type="ECO:0000256" key="2">
    <source>
        <dbReference type="ARBA" id="ARBA00009823"/>
    </source>
</evidence>
<evidence type="ECO:0000256" key="3">
    <source>
        <dbReference type="ARBA" id="ARBA00011277"/>
    </source>
</evidence>
<sequence length="310" mass="35084">MPPKAKAMAPKKVHNSQSDGMVLLCKDNVLNNSGDTTPNIMKLRHPHSNQAALFLVNADHTRIQEIVTFNEENRSWFIDENVRSDGKLHLATTVNPLYLALPYLINATTLSPLDQTLIDREFPETRHLLKCLTPKLLSLVADRKGDEDMNVWKYNEDKTVTWLSNKVNQVMRLLEEKHIHANEDGVAMSSTFVKTKADTDVIRNKETYLRYSHGIVSEYLPSSLSLSLLTRLGLEPVDSGSKRKLLTPHSTNTNPEPKRIKLTDEEIEQELFVKSEKQTPNKPVVQSAKEKARARSASGTKPISSFFKKM</sequence>
<evidence type="ECO:0000256" key="6">
    <source>
        <dbReference type="ARBA" id="ARBA00024778"/>
    </source>
</evidence>
<dbReference type="EMBL" id="HBUF01102070">
    <property type="protein sequence ID" value="CAG6638294.1"/>
    <property type="molecule type" value="Transcribed_RNA"/>
</dbReference>
<evidence type="ECO:0000256" key="1">
    <source>
        <dbReference type="ARBA" id="ARBA00004123"/>
    </source>
</evidence>
<organism evidence="11">
    <name type="scientific">Cacopsylla melanoneura</name>
    <dbReference type="NCBI Taxonomy" id="428564"/>
    <lineage>
        <taxon>Eukaryota</taxon>
        <taxon>Metazoa</taxon>
        <taxon>Ecdysozoa</taxon>
        <taxon>Arthropoda</taxon>
        <taxon>Hexapoda</taxon>
        <taxon>Insecta</taxon>
        <taxon>Pterygota</taxon>
        <taxon>Neoptera</taxon>
        <taxon>Paraneoptera</taxon>
        <taxon>Hemiptera</taxon>
        <taxon>Sternorrhyncha</taxon>
        <taxon>Psylloidea</taxon>
        <taxon>Psyllidae</taxon>
        <taxon>Psyllinae</taxon>
        <taxon>Cacopsylla</taxon>
    </lineage>
</organism>